<feature type="repeat" description="TPR" evidence="1">
    <location>
        <begin position="68"/>
        <end position="101"/>
    </location>
</feature>
<dbReference type="AlphaFoldDB" id="A0A6N6VHU5"/>
<feature type="signal peptide" evidence="2">
    <location>
        <begin position="1"/>
        <end position="24"/>
    </location>
</feature>
<dbReference type="PROSITE" id="PS50005">
    <property type="entry name" value="TPR"/>
    <property type="match status" value="1"/>
</dbReference>
<dbReference type="Proteomes" id="UP000468901">
    <property type="component" value="Unassembled WGS sequence"/>
</dbReference>
<sequence>MTAVFLRSLCVLAPLFASALPAAAQVNAASQQASVRLADKGMAALADGDAIRAKRLLEEAIVADPANARALAQLGRYYQSQNQRDAARKYFLFALDVEPAEPDALLGAGKLDLADGKTAEAKDRLRLLRLTCATCSQTVALTAALNSTSPVNHP</sequence>
<proteinExistence type="predicted"/>
<dbReference type="Gene3D" id="1.25.40.10">
    <property type="entry name" value="Tetratricopeptide repeat domain"/>
    <property type="match status" value="1"/>
</dbReference>
<comment type="caution">
    <text evidence="3">The sequence shown here is derived from an EMBL/GenBank/DDBJ whole genome shotgun (WGS) entry which is preliminary data.</text>
</comment>
<keyword evidence="4" id="KW-1185">Reference proteome</keyword>
<protein>
    <submittedName>
        <fullName evidence="3">Uncharacterized protein</fullName>
    </submittedName>
</protein>
<organism evidence="3 4">
    <name type="scientific">Parvibaculum sedimenti</name>
    <dbReference type="NCBI Taxonomy" id="2608632"/>
    <lineage>
        <taxon>Bacteria</taxon>
        <taxon>Pseudomonadati</taxon>
        <taxon>Pseudomonadota</taxon>
        <taxon>Alphaproteobacteria</taxon>
        <taxon>Hyphomicrobiales</taxon>
        <taxon>Parvibaculaceae</taxon>
        <taxon>Parvibaculum</taxon>
    </lineage>
</organism>
<dbReference type="SUPFAM" id="SSF48452">
    <property type="entry name" value="TPR-like"/>
    <property type="match status" value="1"/>
</dbReference>
<dbReference type="InterPro" id="IPR019734">
    <property type="entry name" value="TPR_rpt"/>
</dbReference>
<evidence type="ECO:0000256" key="1">
    <source>
        <dbReference type="PROSITE-ProRule" id="PRU00339"/>
    </source>
</evidence>
<reference evidence="3 4" key="1">
    <citation type="submission" date="2019-09" db="EMBL/GenBank/DDBJ databases">
        <title>Parvibaculum sedimenti sp. nov., isolated from sediment.</title>
        <authorList>
            <person name="Wang Y."/>
        </authorList>
    </citation>
    <scope>NUCLEOTIDE SEQUENCE [LARGE SCALE GENOMIC DNA]</scope>
    <source>
        <strain evidence="3 4">HXT-9</strain>
    </source>
</reference>
<evidence type="ECO:0000256" key="2">
    <source>
        <dbReference type="SAM" id="SignalP"/>
    </source>
</evidence>
<evidence type="ECO:0000313" key="3">
    <source>
        <dbReference type="EMBL" id="KAB7740383.1"/>
    </source>
</evidence>
<dbReference type="Pfam" id="PF14559">
    <property type="entry name" value="TPR_19"/>
    <property type="match status" value="1"/>
</dbReference>
<dbReference type="InterPro" id="IPR011990">
    <property type="entry name" value="TPR-like_helical_dom_sf"/>
</dbReference>
<keyword evidence="1" id="KW-0802">TPR repeat</keyword>
<dbReference type="RefSeq" id="WP_152215749.1">
    <property type="nucleotide sequence ID" value="NZ_WESC01000006.1"/>
</dbReference>
<feature type="chain" id="PRO_5026714011" evidence="2">
    <location>
        <begin position="25"/>
        <end position="154"/>
    </location>
</feature>
<keyword evidence="2" id="KW-0732">Signal</keyword>
<accession>A0A6N6VHU5</accession>
<dbReference type="EMBL" id="WESC01000006">
    <property type="protein sequence ID" value="KAB7740383.1"/>
    <property type="molecule type" value="Genomic_DNA"/>
</dbReference>
<name>A0A6N6VHU5_9HYPH</name>
<evidence type="ECO:0000313" key="4">
    <source>
        <dbReference type="Proteomes" id="UP000468901"/>
    </source>
</evidence>
<gene>
    <name evidence="3" type="ORF">F2P47_07585</name>
</gene>